<dbReference type="Proteomes" id="UP000790787">
    <property type="component" value="Chromosome 11"/>
</dbReference>
<proteinExistence type="predicted"/>
<accession>A0AC58S5T3</accession>
<reference evidence="2" key="2">
    <citation type="submission" date="2025-08" db="UniProtKB">
        <authorList>
            <consortium name="RefSeq"/>
        </authorList>
    </citation>
    <scope>IDENTIFICATION</scope>
    <source>
        <tissue evidence="2">Leaf</tissue>
    </source>
</reference>
<protein>
    <submittedName>
        <fullName evidence="2">Uncharacterized protein LOC142165848</fullName>
    </submittedName>
</protein>
<reference evidence="1" key="1">
    <citation type="journal article" date="2014" name="Nat. Commun.">
        <title>The tobacco genome sequence and its comparison with those of tomato and potato.</title>
        <authorList>
            <person name="Sierro N."/>
            <person name="Battey J.N."/>
            <person name="Ouadi S."/>
            <person name="Bakaher N."/>
            <person name="Bovet L."/>
            <person name="Willig A."/>
            <person name="Goepfert S."/>
            <person name="Peitsch M.C."/>
            <person name="Ivanov N.V."/>
        </authorList>
    </citation>
    <scope>NUCLEOTIDE SEQUENCE [LARGE SCALE GENOMIC DNA]</scope>
</reference>
<sequence>MAYNNVNAQLILHNKKEKAFWRQKSGLHWFKEGDVNSKFFHSMINSRRRRLYLKKIRWRENTWIEGNKEIATEAIHYFESHYSQEDTHGNSDIFSCLYNVINEEDNEFLGAPPTITEVEEAVFSFSADSAPRPDGTHLLRSLIHICLILLSKVVHKMVSSQQASFMKDRSIIENIMFTKEMTHNINQFNANGNVVMKLDMTKAFDRVD</sequence>
<name>A0AC58S5T3_TOBAC</name>
<evidence type="ECO:0000313" key="2">
    <source>
        <dbReference type="RefSeq" id="XP_075080328.1"/>
    </source>
</evidence>
<keyword evidence="1" id="KW-1185">Reference proteome</keyword>
<dbReference type="RefSeq" id="XP_075080328.1">
    <property type="nucleotide sequence ID" value="XM_075224227.1"/>
</dbReference>
<organism evidence="1 2">
    <name type="scientific">Nicotiana tabacum</name>
    <name type="common">Common tobacco</name>
    <dbReference type="NCBI Taxonomy" id="4097"/>
    <lineage>
        <taxon>Eukaryota</taxon>
        <taxon>Viridiplantae</taxon>
        <taxon>Streptophyta</taxon>
        <taxon>Embryophyta</taxon>
        <taxon>Tracheophyta</taxon>
        <taxon>Spermatophyta</taxon>
        <taxon>Magnoliopsida</taxon>
        <taxon>eudicotyledons</taxon>
        <taxon>Gunneridae</taxon>
        <taxon>Pentapetalae</taxon>
        <taxon>asterids</taxon>
        <taxon>lamiids</taxon>
        <taxon>Solanales</taxon>
        <taxon>Solanaceae</taxon>
        <taxon>Nicotianoideae</taxon>
        <taxon>Nicotianeae</taxon>
        <taxon>Nicotiana</taxon>
    </lineage>
</organism>
<gene>
    <name evidence="2" type="primary">LOC142165848</name>
</gene>
<evidence type="ECO:0000313" key="1">
    <source>
        <dbReference type="Proteomes" id="UP000790787"/>
    </source>
</evidence>